<reference evidence="6 7" key="1">
    <citation type="journal article" date="2012" name="Genome Biol.">
        <title>Sequencing three crocodilian genomes to illuminate the evolution of archosaurs and amniotes.</title>
        <authorList>
            <person name="St John J.A."/>
            <person name="Braun E.L."/>
            <person name="Isberg S.R."/>
            <person name="Miles L.G."/>
            <person name="Chong A.Y."/>
            <person name="Gongora J."/>
            <person name="Dalzell P."/>
            <person name="Moran C."/>
            <person name="Bed'hom B."/>
            <person name="Abzhanov A."/>
            <person name="Burgess S.C."/>
            <person name="Cooksey A.M."/>
            <person name="Castoe T.A."/>
            <person name="Crawford N.G."/>
            <person name="Densmore L.D."/>
            <person name="Drew J.C."/>
            <person name="Edwards S.V."/>
            <person name="Faircloth B.C."/>
            <person name="Fujita M.K."/>
            <person name="Greenwold M.J."/>
            <person name="Hoffmann F.G."/>
            <person name="Howard J.M."/>
            <person name="Iguchi T."/>
            <person name="Janes D.E."/>
            <person name="Khan S.Y."/>
            <person name="Kohno S."/>
            <person name="de Koning A.J."/>
            <person name="Lance S.L."/>
            <person name="McCarthy F.M."/>
            <person name="McCormack J.E."/>
            <person name="Merchant M.E."/>
            <person name="Peterson D.G."/>
            <person name="Pollock D.D."/>
            <person name="Pourmand N."/>
            <person name="Raney B.J."/>
            <person name="Roessler K.A."/>
            <person name="Sanford J.R."/>
            <person name="Sawyer R.H."/>
            <person name="Schmidt C.J."/>
            <person name="Triplett E.W."/>
            <person name="Tuberville T.D."/>
            <person name="Venegas-Anaya M."/>
            <person name="Howard J.T."/>
            <person name="Jarvis E.D."/>
            <person name="Guillette L.J.Jr."/>
            <person name="Glenn T.C."/>
            <person name="Green R.E."/>
            <person name="Ray D.A."/>
        </authorList>
    </citation>
    <scope>NUCLEOTIDE SEQUENCE [LARGE SCALE GENOMIC DNA]</scope>
    <source>
        <strain evidence="6">KSC_2009_1</strain>
    </source>
</reference>
<comment type="caution">
    <text evidence="6">The sequence shown here is derived from an EMBL/GenBank/DDBJ whole genome shotgun (WGS) entry which is preliminary data.</text>
</comment>
<name>A0A151NKQ0_ALLMI</name>
<feature type="region of interest" description="Disordered" evidence="5">
    <location>
        <begin position="230"/>
        <end position="338"/>
    </location>
</feature>
<dbReference type="RefSeq" id="XP_006274528.2">
    <property type="nucleotide sequence ID" value="XM_006274466.4"/>
</dbReference>
<evidence type="ECO:0000256" key="3">
    <source>
        <dbReference type="ARBA" id="ARBA00033306"/>
    </source>
</evidence>
<dbReference type="eggNOG" id="ENOG502S5M4">
    <property type="taxonomic scope" value="Eukaryota"/>
</dbReference>
<accession>A0A151NKQ0</accession>
<dbReference type="OrthoDB" id="521617at2759"/>
<comment type="similarity">
    <text evidence="1">Belongs to the Flattop family.</text>
</comment>
<feature type="compositionally biased region" description="Basic and acidic residues" evidence="5">
    <location>
        <begin position="316"/>
        <end position="331"/>
    </location>
</feature>
<dbReference type="CTD" id="257177"/>
<dbReference type="CDD" id="cd23705">
    <property type="entry name" value="Flattop"/>
    <property type="match status" value="1"/>
</dbReference>
<comment type="function">
    <text evidence="4">Microtubule inner protein (MIP) part of the dynein-decorated doublet microtubules (DMTs) in cilia axoneme. Acts as a regulator of cilium basal body docking and positioning in mono- and multiciliated cells. Regulates basal body docking and cilia formation in multiciliated lung cells. Regulates kinocilium positioning and stereocilia bundle morphogenesis in the inner ear.</text>
</comment>
<dbReference type="EMBL" id="AKHW03002726">
    <property type="protein sequence ID" value="KYO37374.1"/>
    <property type="molecule type" value="Genomic_DNA"/>
</dbReference>
<organism evidence="6 7">
    <name type="scientific">Alligator mississippiensis</name>
    <name type="common">American alligator</name>
    <dbReference type="NCBI Taxonomy" id="8496"/>
    <lineage>
        <taxon>Eukaryota</taxon>
        <taxon>Metazoa</taxon>
        <taxon>Chordata</taxon>
        <taxon>Craniata</taxon>
        <taxon>Vertebrata</taxon>
        <taxon>Euteleostomi</taxon>
        <taxon>Archelosauria</taxon>
        <taxon>Archosauria</taxon>
        <taxon>Crocodylia</taxon>
        <taxon>Alligatoridae</taxon>
        <taxon>Alligatorinae</taxon>
        <taxon>Alligator</taxon>
    </lineage>
</organism>
<dbReference type="GO" id="GO:0036064">
    <property type="term" value="C:ciliary basal body"/>
    <property type="evidence" value="ECO:0007669"/>
    <property type="project" value="TreeGrafter"/>
</dbReference>
<evidence type="ECO:0000256" key="4">
    <source>
        <dbReference type="ARBA" id="ARBA00045261"/>
    </source>
</evidence>
<dbReference type="GeneID" id="102574469"/>
<dbReference type="STRING" id="8496.A0A151NKQ0"/>
<dbReference type="Pfam" id="PF22611">
    <property type="entry name" value="CFAP126"/>
    <property type="match status" value="1"/>
</dbReference>
<evidence type="ECO:0000313" key="7">
    <source>
        <dbReference type="Proteomes" id="UP000050525"/>
    </source>
</evidence>
<gene>
    <name evidence="6" type="primary">CFAP126</name>
    <name evidence="6" type="ORF">Y1Q_0002599</name>
</gene>
<dbReference type="Proteomes" id="UP000050525">
    <property type="component" value="Unassembled WGS sequence"/>
</dbReference>
<sequence length="338" mass="37034">MATSYRAGQYEDAFTARNLQNWALPRLPKQHPGAREGHTQFITDDRGHLLPTVPRSKASPWGTFMGTWDMPLKIPPVKLNLTSRSVAAASRLTDWVYKSKALTNACNGLLPEITGKPQELESHQEAAKETSDKNSRASNRDLQLHRPSAKMPPEEEEDCYKRVTTPKIPLSRQPGSMDVRLSGATSPVVPVSHQPGSKEAKHRGTLQPKVPLSRQPGCMDVRLKEAITPKVQASGRTTSRETNPRRTISAEVSAPSRPGSMEARPKGVSSPNLMASSRPGSVEANFRGATSPDALALGRPGSKASRTSETWMRMLEGGREEQEHVTQEGRVSKTQILL</sequence>
<proteinExistence type="inferred from homology"/>
<dbReference type="PANTHER" id="PTHR34639:SF1">
    <property type="entry name" value="PROTEIN FLATTOP"/>
    <property type="match status" value="1"/>
</dbReference>
<evidence type="ECO:0000313" key="6">
    <source>
        <dbReference type="EMBL" id="KYO37374.1"/>
    </source>
</evidence>
<feature type="compositionally biased region" description="Polar residues" evidence="5">
    <location>
        <begin position="269"/>
        <end position="279"/>
    </location>
</feature>
<feature type="region of interest" description="Disordered" evidence="5">
    <location>
        <begin position="119"/>
        <end position="160"/>
    </location>
</feature>
<dbReference type="PANTHER" id="PTHR34639">
    <property type="entry name" value="PROTEIN FLATTOP"/>
    <property type="match status" value="1"/>
</dbReference>
<keyword evidence="7" id="KW-1185">Reference proteome</keyword>
<dbReference type="InterPro" id="IPR038797">
    <property type="entry name" value="Fltp"/>
</dbReference>
<dbReference type="KEGG" id="amj:102574469"/>
<feature type="compositionally biased region" description="Basic and acidic residues" evidence="5">
    <location>
        <begin position="119"/>
        <end position="144"/>
    </location>
</feature>
<evidence type="ECO:0000256" key="5">
    <source>
        <dbReference type="SAM" id="MobiDB-lite"/>
    </source>
</evidence>
<dbReference type="AlphaFoldDB" id="A0A151NKQ0"/>
<evidence type="ECO:0000256" key="2">
    <source>
        <dbReference type="ARBA" id="ARBA00019181"/>
    </source>
</evidence>
<evidence type="ECO:0000256" key="1">
    <source>
        <dbReference type="ARBA" id="ARBA00009887"/>
    </source>
</evidence>
<feature type="region of interest" description="Disordered" evidence="5">
    <location>
        <begin position="186"/>
        <end position="215"/>
    </location>
</feature>
<protein>
    <recommendedName>
        <fullName evidence="2">Protein Flattop</fullName>
    </recommendedName>
    <alternativeName>
        <fullName evidence="3">Cilia- and flagella-associated protein 126</fullName>
    </alternativeName>
</protein>
<dbReference type="GO" id="GO:0044782">
    <property type="term" value="P:cilium organization"/>
    <property type="evidence" value="ECO:0007669"/>
    <property type="project" value="TreeGrafter"/>
</dbReference>